<sequence length="459" mass="49525">MRGKSNLFHLLCFKTFLITRCFCFSPQRQHFETTVFRNSIRFRPSRACSVTTSLSVFPRNDAPGGNTYQSSGSNFVNNGYLDSLSAPPAEEIRKEEDSEDSEISKKPKAWKDPFSSATSAFSNVVRTGSNDIRSAATAATTGFGALAQRGTSDISNVVRTGSNDFRSAATAATTGFGAVAQRGTSDMQAFANKASFNAKREAAKVRSFYRKGTGKVGGVALWIDGQAKMGTQAIGSQARSVVVKFTGKEDYEFGDIVKETLRRILSQEVSISDTILLLKILLAIGASIGPLAELLPVAVLLQGLNVSLETQIGGKILEALAHSLDNRFVAAFTGDDKFLLGAAAKKTLLAGILKFTGKSTYEAGDIQRTVEAGGGGVSADGHHQESLQIAVDPELEAWDKAFTESVELEKQREQVALLYSKPDGTPLDEESAKELDMKLASELEEWSSVFRKDYADYGL</sequence>
<feature type="compositionally biased region" description="Basic and acidic residues" evidence="1">
    <location>
        <begin position="90"/>
        <end position="111"/>
    </location>
</feature>
<evidence type="ECO:0000256" key="1">
    <source>
        <dbReference type="SAM" id="MobiDB-lite"/>
    </source>
</evidence>
<reference evidence="3" key="1">
    <citation type="submission" date="2023-08" db="EMBL/GenBank/DDBJ databases">
        <authorList>
            <person name="Audoor S."/>
            <person name="Bilcke G."/>
        </authorList>
    </citation>
    <scope>NUCLEOTIDE SEQUENCE</scope>
</reference>
<evidence type="ECO:0000256" key="2">
    <source>
        <dbReference type="SAM" id="SignalP"/>
    </source>
</evidence>
<feature type="chain" id="PRO_5042276201" evidence="2">
    <location>
        <begin position="24"/>
        <end position="459"/>
    </location>
</feature>
<name>A0AAD2CLD8_9STRA</name>
<comment type="caution">
    <text evidence="3">The sequence shown here is derived from an EMBL/GenBank/DDBJ whole genome shotgun (WGS) entry which is preliminary data.</text>
</comment>
<evidence type="ECO:0000313" key="3">
    <source>
        <dbReference type="EMBL" id="CAJ1935173.1"/>
    </source>
</evidence>
<gene>
    <name evidence="3" type="ORF">CYCCA115_LOCUS4510</name>
</gene>
<keyword evidence="4" id="KW-1185">Reference proteome</keyword>
<protein>
    <submittedName>
        <fullName evidence="3">Uncharacterized protein</fullName>
    </submittedName>
</protein>
<dbReference type="AlphaFoldDB" id="A0AAD2CLD8"/>
<evidence type="ECO:0000313" key="4">
    <source>
        <dbReference type="Proteomes" id="UP001295423"/>
    </source>
</evidence>
<feature type="region of interest" description="Disordered" evidence="1">
    <location>
        <begin position="88"/>
        <end position="113"/>
    </location>
</feature>
<accession>A0AAD2CLD8</accession>
<dbReference type="EMBL" id="CAKOGP040000446">
    <property type="protein sequence ID" value="CAJ1935173.1"/>
    <property type="molecule type" value="Genomic_DNA"/>
</dbReference>
<dbReference type="Proteomes" id="UP001295423">
    <property type="component" value="Unassembled WGS sequence"/>
</dbReference>
<proteinExistence type="predicted"/>
<feature type="signal peptide" evidence="2">
    <location>
        <begin position="1"/>
        <end position="23"/>
    </location>
</feature>
<keyword evidence="2" id="KW-0732">Signal</keyword>
<organism evidence="3 4">
    <name type="scientific">Cylindrotheca closterium</name>
    <dbReference type="NCBI Taxonomy" id="2856"/>
    <lineage>
        <taxon>Eukaryota</taxon>
        <taxon>Sar</taxon>
        <taxon>Stramenopiles</taxon>
        <taxon>Ochrophyta</taxon>
        <taxon>Bacillariophyta</taxon>
        <taxon>Bacillariophyceae</taxon>
        <taxon>Bacillariophycidae</taxon>
        <taxon>Bacillariales</taxon>
        <taxon>Bacillariaceae</taxon>
        <taxon>Cylindrotheca</taxon>
    </lineage>
</organism>